<dbReference type="Proteomes" id="UP000266313">
    <property type="component" value="Chromosome"/>
</dbReference>
<evidence type="ECO:0000256" key="3">
    <source>
        <dbReference type="ARBA" id="ARBA00022475"/>
    </source>
</evidence>
<evidence type="ECO:0000256" key="1">
    <source>
        <dbReference type="ARBA" id="ARBA00004651"/>
    </source>
</evidence>
<keyword evidence="3" id="KW-1003">Cell membrane</keyword>
<sequence>MHAALLDNHKGQRKAGKMDEIIRLVGPSRAVEIFGIRLVGINAENGKKLLMTVLLIAMIFLLRWAIRQGSKFLFRRRPDEQTEFWARQTIQLITAFLLLLGLASIWFNDPARLATALGLVTAGLAFALQRVVTAAAGYFVILRGKTFHVGDRIVMGGVRGDVVALGFMQTTIMEMGQPPSVQAADPAMWVRSREYTGRLVTVSNARIFDEPVYNYTRDFPYIWEELSLPIPYRADRERAERIVMEAALRHTITTNMLGQEALEEMQRRYFLKPTEIGPRVYYRLTDNWLELTVRFIVRDRGIREAKNALSRDILQGFEQAGIELASATFEIVGVPPLRIEKESRIQPAGASDHT</sequence>
<dbReference type="PANTHER" id="PTHR30566:SF5">
    <property type="entry name" value="MECHANOSENSITIVE ION CHANNEL PROTEIN 1, MITOCHONDRIAL-RELATED"/>
    <property type="match status" value="1"/>
</dbReference>
<feature type="transmembrane region" description="Helical" evidence="7">
    <location>
        <begin position="49"/>
        <end position="66"/>
    </location>
</feature>
<keyword evidence="5 7" id="KW-1133">Transmembrane helix</keyword>
<organism evidence="9 10">
    <name type="scientific">Methylocaldum marinum</name>
    <dbReference type="NCBI Taxonomy" id="1432792"/>
    <lineage>
        <taxon>Bacteria</taxon>
        <taxon>Pseudomonadati</taxon>
        <taxon>Pseudomonadota</taxon>
        <taxon>Gammaproteobacteria</taxon>
        <taxon>Methylococcales</taxon>
        <taxon>Methylococcaceae</taxon>
        <taxon>Methylocaldum</taxon>
    </lineage>
</organism>
<dbReference type="AlphaFoldDB" id="A0A250KQJ1"/>
<protein>
    <submittedName>
        <fullName evidence="9">MscS mechanosensitive ion channel</fullName>
    </submittedName>
</protein>
<dbReference type="PANTHER" id="PTHR30566">
    <property type="entry name" value="YNAI-RELATED MECHANOSENSITIVE ION CHANNEL"/>
    <property type="match status" value="1"/>
</dbReference>
<evidence type="ECO:0000313" key="9">
    <source>
        <dbReference type="EMBL" id="BBA33930.1"/>
    </source>
</evidence>
<comment type="subcellular location">
    <subcellularLocation>
        <location evidence="1">Cell membrane</location>
        <topology evidence="1">Multi-pass membrane protein</topology>
    </subcellularLocation>
</comment>
<dbReference type="KEGG" id="mmai:sS8_1976"/>
<evidence type="ECO:0000256" key="7">
    <source>
        <dbReference type="SAM" id="Phobius"/>
    </source>
</evidence>
<dbReference type="InterPro" id="IPR011066">
    <property type="entry name" value="MscS_channel_C_sf"/>
</dbReference>
<dbReference type="EMBL" id="AP017928">
    <property type="protein sequence ID" value="BBA33930.1"/>
    <property type="molecule type" value="Genomic_DNA"/>
</dbReference>
<dbReference type="Gene3D" id="3.30.70.100">
    <property type="match status" value="1"/>
</dbReference>
<keyword evidence="4 7" id="KW-0812">Transmembrane</keyword>
<evidence type="ECO:0000256" key="4">
    <source>
        <dbReference type="ARBA" id="ARBA00022692"/>
    </source>
</evidence>
<evidence type="ECO:0000259" key="8">
    <source>
        <dbReference type="Pfam" id="PF00924"/>
    </source>
</evidence>
<evidence type="ECO:0000256" key="5">
    <source>
        <dbReference type="ARBA" id="ARBA00022989"/>
    </source>
</evidence>
<dbReference type="InterPro" id="IPR023408">
    <property type="entry name" value="MscS_beta-dom_sf"/>
</dbReference>
<dbReference type="Pfam" id="PF00924">
    <property type="entry name" value="MS_channel_2nd"/>
    <property type="match status" value="1"/>
</dbReference>
<name>A0A250KQJ1_9GAMM</name>
<feature type="transmembrane region" description="Helical" evidence="7">
    <location>
        <begin position="86"/>
        <end position="107"/>
    </location>
</feature>
<dbReference type="SUPFAM" id="SSF82861">
    <property type="entry name" value="Mechanosensitive channel protein MscS (YggB), transmembrane region"/>
    <property type="match status" value="1"/>
</dbReference>
<dbReference type="InterPro" id="IPR010920">
    <property type="entry name" value="LSM_dom_sf"/>
</dbReference>
<dbReference type="InterPro" id="IPR006685">
    <property type="entry name" value="MscS_channel_2nd"/>
</dbReference>
<evidence type="ECO:0000256" key="6">
    <source>
        <dbReference type="ARBA" id="ARBA00023136"/>
    </source>
</evidence>
<dbReference type="SUPFAM" id="SSF82689">
    <property type="entry name" value="Mechanosensitive channel protein MscS (YggB), C-terminal domain"/>
    <property type="match status" value="1"/>
</dbReference>
<dbReference type="Gene3D" id="2.30.30.60">
    <property type="match status" value="1"/>
</dbReference>
<dbReference type="SUPFAM" id="SSF50182">
    <property type="entry name" value="Sm-like ribonucleoproteins"/>
    <property type="match status" value="1"/>
</dbReference>
<reference evidence="9 10" key="1">
    <citation type="submission" date="2016-12" db="EMBL/GenBank/DDBJ databases">
        <title>Genome sequencing of Methylocaldum marinum.</title>
        <authorList>
            <person name="Takeuchi M."/>
            <person name="Kamagata Y."/>
            <person name="Hiraoka S."/>
            <person name="Oshima K."/>
            <person name="Hattori M."/>
            <person name="Iwasaki W."/>
        </authorList>
    </citation>
    <scope>NUCLEOTIDE SEQUENCE [LARGE SCALE GENOMIC DNA]</scope>
    <source>
        <strain evidence="9 10">S8</strain>
    </source>
</reference>
<evidence type="ECO:0000313" key="10">
    <source>
        <dbReference type="Proteomes" id="UP000266313"/>
    </source>
</evidence>
<evidence type="ECO:0000256" key="2">
    <source>
        <dbReference type="ARBA" id="ARBA00008017"/>
    </source>
</evidence>
<dbReference type="InterPro" id="IPR011014">
    <property type="entry name" value="MscS_channel_TM-2"/>
</dbReference>
<comment type="similarity">
    <text evidence="2">Belongs to the MscS (TC 1.A.23) family.</text>
</comment>
<keyword evidence="10" id="KW-1185">Reference proteome</keyword>
<gene>
    <name evidence="9" type="ORF">sS8_1976</name>
</gene>
<keyword evidence="6 7" id="KW-0472">Membrane</keyword>
<accession>A0A250KQJ1</accession>
<dbReference type="GO" id="GO:0008381">
    <property type="term" value="F:mechanosensitive monoatomic ion channel activity"/>
    <property type="evidence" value="ECO:0007669"/>
    <property type="project" value="UniProtKB-ARBA"/>
</dbReference>
<dbReference type="GO" id="GO:0005886">
    <property type="term" value="C:plasma membrane"/>
    <property type="evidence" value="ECO:0007669"/>
    <property type="project" value="UniProtKB-SubCell"/>
</dbReference>
<feature type="domain" description="Mechanosensitive ion channel MscS" evidence="8">
    <location>
        <begin position="139"/>
        <end position="175"/>
    </location>
</feature>
<proteinExistence type="inferred from homology"/>
<feature type="transmembrane region" description="Helical" evidence="7">
    <location>
        <begin position="113"/>
        <end position="142"/>
    </location>
</feature>